<accession>A0ABW1LCT7</accession>
<gene>
    <name evidence="2" type="ORF">ACFPYN_16540</name>
</gene>
<feature type="domain" description="DinB-like" evidence="1">
    <location>
        <begin position="6"/>
        <end position="145"/>
    </location>
</feature>
<dbReference type="EMBL" id="JBHSRI010000025">
    <property type="protein sequence ID" value="MFC6041037.1"/>
    <property type="molecule type" value="Genomic_DNA"/>
</dbReference>
<evidence type="ECO:0000313" key="2">
    <source>
        <dbReference type="EMBL" id="MFC6041037.1"/>
    </source>
</evidence>
<dbReference type="InterPro" id="IPR034660">
    <property type="entry name" value="DinB/YfiT-like"/>
</dbReference>
<evidence type="ECO:0000313" key="3">
    <source>
        <dbReference type="Proteomes" id="UP001596170"/>
    </source>
</evidence>
<organism evidence="2 3">
    <name type="scientific">Paenisporosarcina macmurdoensis</name>
    <dbReference type="NCBI Taxonomy" id="212659"/>
    <lineage>
        <taxon>Bacteria</taxon>
        <taxon>Bacillati</taxon>
        <taxon>Bacillota</taxon>
        <taxon>Bacilli</taxon>
        <taxon>Bacillales</taxon>
        <taxon>Caryophanaceae</taxon>
        <taxon>Paenisporosarcina</taxon>
    </lineage>
</organism>
<sequence>METINQMKFARMYTNGRLQSVKDEQWDIQPEGFNNTIRWNVGHIFVSMESFIKKSIPTYEPVHPEWIPLFKGGSKPEDWNVEPPTNEELLAALAEQPKRVEEILSGKVGQPLPEVMPIGPLYKMATIDAVIQFASWHEGIHAGVIYALNKVTSEKSRK</sequence>
<dbReference type="RefSeq" id="WP_377735676.1">
    <property type="nucleotide sequence ID" value="NZ_JBHSRI010000025.1"/>
</dbReference>
<evidence type="ECO:0000259" key="1">
    <source>
        <dbReference type="Pfam" id="PF12867"/>
    </source>
</evidence>
<keyword evidence="3" id="KW-1185">Reference proteome</keyword>
<proteinExistence type="predicted"/>
<protein>
    <submittedName>
        <fullName evidence="2">DinB family protein</fullName>
    </submittedName>
</protein>
<dbReference type="Gene3D" id="1.20.120.450">
    <property type="entry name" value="dinb family like domain"/>
    <property type="match status" value="1"/>
</dbReference>
<reference evidence="3" key="1">
    <citation type="journal article" date="2019" name="Int. J. Syst. Evol. Microbiol.">
        <title>The Global Catalogue of Microorganisms (GCM) 10K type strain sequencing project: providing services to taxonomists for standard genome sequencing and annotation.</title>
        <authorList>
            <consortium name="The Broad Institute Genomics Platform"/>
            <consortium name="The Broad Institute Genome Sequencing Center for Infectious Disease"/>
            <person name="Wu L."/>
            <person name="Ma J."/>
        </authorList>
    </citation>
    <scope>NUCLEOTIDE SEQUENCE [LARGE SCALE GENOMIC DNA]</scope>
    <source>
        <strain evidence="3">CCUG 54527</strain>
    </source>
</reference>
<dbReference type="SUPFAM" id="SSF109854">
    <property type="entry name" value="DinB/YfiT-like putative metalloenzymes"/>
    <property type="match status" value="1"/>
</dbReference>
<dbReference type="InterPro" id="IPR024775">
    <property type="entry name" value="DinB-like"/>
</dbReference>
<comment type="caution">
    <text evidence="2">The sequence shown here is derived from an EMBL/GenBank/DDBJ whole genome shotgun (WGS) entry which is preliminary data.</text>
</comment>
<dbReference type="Proteomes" id="UP001596170">
    <property type="component" value="Unassembled WGS sequence"/>
</dbReference>
<name>A0ABW1LCT7_9BACL</name>
<dbReference type="Pfam" id="PF12867">
    <property type="entry name" value="DinB_2"/>
    <property type="match status" value="1"/>
</dbReference>